<dbReference type="PANTHER" id="PTHR43884">
    <property type="entry name" value="ACYL-COA DEHYDROGENASE"/>
    <property type="match status" value="1"/>
</dbReference>
<comment type="similarity">
    <text evidence="2 6">Belongs to the acyl-CoA dehydrogenase family.</text>
</comment>
<dbReference type="PANTHER" id="PTHR43884:SF12">
    <property type="entry name" value="ISOVALERYL-COA DEHYDROGENASE, MITOCHONDRIAL-RELATED"/>
    <property type="match status" value="1"/>
</dbReference>
<reference evidence="9 10" key="1">
    <citation type="journal article" date="2010" name="Stand. Genomic Sci.">
        <title>Complete genome sequence of Intrasporangium calvum type strain (7 KIP).</title>
        <authorList>
            <person name="Del Rio T.G."/>
            <person name="Chertkov O."/>
            <person name="Yasawong M."/>
            <person name="Lucas S."/>
            <person name="Deshpande S."/>
            <person name="Cheng J.F."/>
            <person name="Detter C."/>
            <person name="Tapia R."/>
            <person name="Han C."/>
            <person name="Goodwin L."/>
            <person name="Pitluck S."/>
            <person name="Liolios K."/>
            <person name="Ivanova N."/>
            <person name="Mavromatis K."/>
            <person name="Pati A."/>
            <person name="Chen A."/>
            <person name="Palaniappan K."/>
            <person name="Land M."/>
            <person name="Hauser L."/>
            <person name="Chang Y.J."/>
            <person name="Jeffries C.D."/>
            <person name="Rohde M."/>
            <person name="Pukall R."/>
            <person name="Sikorski J."/>
            <person name="Goker M."/>
            <person name="Woyke T."/>
            <person name="Bristow J."/>
            <person name="Eisen J.A."/>
            <person name="Markowitz V."/>
            <person name="Hugenholtz P."/>
            <person name="Kyrpides N.C."/>
            <person name="Klenk H.P."/>
            <person name="Lapidus A."/>
        </authorList>
    </citation>
    <scope>NUCLEOTIDE SEQUENCE [LARGE SCALE GENOMIC DNA]</scope>
    <source>
        <strain evidence="10">ATCC 23552 / DSM 43043 / JCM 3097 / NBRC 12989 / 7 KIP</strain>
    </source>
</reference>
<dbReference type="GO" id="GO:0050660">
    <property type="term" value="F:flavin adenine dinucleotide binding"/>
    <property type="evidence" value="ECO:0007669"/>
    <property type="project" value="InterPro"/>
</dbReference>
<dbReference type="Proteomes" id="UP000008914">
    <property type="component" value="Chromosome"/>
</dbReference>
<dbReference type="InterPro" id="IPR006091">
    <property type="entry name" value="Acyl-CoA_Oxase/DH_mid-dom"/>
</dbReference>
<dbReference type="GO" id="GO:0003995">
    <property type="term" value="F:acyl-CoA dehydrogenase activity"/>
    <property type="evidence" value="ECO:0007669"/>
    <property type="project" value="InterPro"/>
</dbReference>
<dbReference type="KEGG" id="ica:Intca_2385"/>
<dbReference type="OrthoDB" id="2769798at2"/>
<evidence type="ECO:0000256" key="3">
    <source>
        <dbReference type="ARBA" id="ARBA00022630"/>
    </source>
</evidence>
<dbReference type="RefSeq" id="WP_013493206.1">
    <property type="nucleotide sequence ID" value="NC_014830.1"/>
</dbReference>
<dbReference type="InterPro" id="IPR037069">
    <property type="entry name" value="AcylCoA_DH/ox_N_sf"/>
</dbReference>
<keyword evidence="10" id="KW-1185">Reference proteome</keyword>
<dbReference type="Gene3D" id="1.10.540.10">
    <property type="entry name" value="Acyl-CoA dehydrogenase/oxidase, N-terminal domain"/>
    <property type="match status" value="1"/>
</dbReference>
<dbReference type="STRING" id="710696.Intca_2385"/>
<evidence type="ECO:0000256" key="4">
    <source>
        <dbReference type="ARBA" id="ARBA00022827"/>
    </source>
</evidence>
<dbReference type="InterPro" id="IPR009100">
    <property type="entry name" value="AcylCoA_DH/oxidase_NM_dom_sf"/>
</dbReference>
<protein>
    <submittedName>
        <fullName evidence="9">Acyl-CoA dehydrogenase domain-containing protein</fullName>
    </submittedName>
</protein>
<evidence type="ECO:0000313" key="10">
    <source>
        <dbReference type="Proteomes" id="UP000008914"/>
    </source>
</evidence>
<dbReference type="Gene3D" id="1.20.140.10">
    <property type="entry name" value="Butyryl-CoA Dehydrogenase, subunit A, domain 3"/>
    <property type="match status" value="1"/>
</dbReference>
<dbReference type="HOGENOM" id="CLU_018204_3_6_11"/>
<evidence type="ECO:0000256" key="6">
    <source>
        <dbReference type="RuleBase" id="RU362125"/>
    </source>
</evidence>
<dbReference type="AlphaFoldDB" id="E6SFW3"/>
<evidence type="ECO:0000256" key="2">
    <source>
        <dbReference type="ARBA" id="ARBA00009347"/>
    </source>
</evidence>
<name>E6SFW3_INTC7</name>
<dbReference type="InterPro" id="IPR009075">
    <property type="entry name" value="AcylCo_DH/oxidase_C"/>
</dbReference>
<sequence>MINLEVPRKLIPLLHQTRGFAEEVMRPISRKYDRAEHSYPIELDLVSAVIDGLTDSGTGQGAGAAGATRSQDVPVEIAEIAGVAGVGAGRREPRANGNRNGTNLSSVLSVMETCRGDVGLALSIPRQGLGNAAIAAVANAEQKARYGRRWAAMAITEPDAGSDSGAIRTTAVKDGDDYVLNGEKIFVTAGERAELVVVWATLDRSLGKKAIKSFVVERSNPGFTLVRLEHKLGIRASDTASFHLDNCRVPARDLLGDPEISTETGFGGAMATFDNTRPLVAAMAVGLTRACLDTTTELLARAGVTVDWDRPPLSQSAAAARLAELEAEYQAAYLLMMRAAWMADNGRPNSMEASMAKAKAGRTCVDVALACVELGGPTGYAETELLEKWARDAKILDIFEGTQQIQLLVVARRLLGLTSAELK</sequence>
<feature type="domain" description="Acyl-CoA dehydrogenase/oxidase C-terminal" evidence="7">
    <location>
        <begin position="264"/>
        <end position="415"/>
    </location>
</feature>
<comment type="cofactor">
    <cofactor evidence="1 6">
        <name>FAD</name>
        <dbReference type="ChEBI" id="CHEBI:57692"/>
    </cofactor>
</comment>
<dbReference type="Pfam" id="PF00441">
    <property type="entry name" value="Acyl-CoA_dh_1"/>
    <property type="match status" value="1"/>
</dbReference>
<dbReference type="SUPFAM" id="SSF56645">
    <property type="entry name" value="Acyl-CoA dehydrogenase NM domain-like"/>
    <property type="match status" value="1"/>
</dbReference>
<evidence type="ECO:0000259" key="8">
    <source>
        <dbReference type="Pfam" id="PF02770"/>
    </source>
</evidence>
<dbReference type="Pfam" id="PF02770">
    <property type="entry name" value="Acyl-CoA_dh_M"/>
    <property type="match status" value="1"/>
</dbReference>
<dbReference type="InterPro" id="IPR046373">
    <property type="entry name" value="Acyl-CoA_Oxase/DH_mid-dom_sf"/>
</dbReference>
<proteinExistence type="inferred from homology"/>
<dbReference type="PROSITE" id="PS00072">
    <property type="entry name" value="ACYL_COA_DH_1"/>
    <property type="match status" value="1"/>
</dbReference>
<dbReference type="Gene3D" id="2.40.110.10">
    <property type="entry name" value="Butyryl-CoA Dehydrogenase, subunit A, domain 2"/>
    <property type="match status" value="1"/>
</dbReference>
<evidence type="ECO:0000313" key="9">
    <source>
        <dbReference type="EMBL" id="ADU48892.1"/>
    </source>
</evidence>
<keyword evidence="3 6" id="KW-0285">Flavoprotein</keyword>
<dbReference type="SUPFAM" id="SSF47203">
    <property type="entry name" value="Acyl-CoA dehydrogenase C-terminal domain-like"/>
    <property type="match status" value="1"/>
</dbReference>
<keyword evidence="5 6" id="KW-0560">Oxidoreductase</keyword>
<organism evidence="9 10">
    <name type="scientific">Intrasporangium calvum (strain ATCC 23552 / DSM 43043 / JCM 3097 / NBRC 12989 / NCIMB 10167 / NRRL B-3866 / 7 KIP)</name>
    <dbReference type="NCBI Taxonomy" id="710696"/>
    <lineage>
        <taxon>Bacteria</taxon>
        <taxon>Bacillati</taxon>
        <taxon>Actinomycetota</taxon>
        <taxon>Actinomycetes</taxon>
        <taxon>Micrococcales</taxon>
        <taxon>Intrasporangiaceae</taxon>
        <taxon>Intrasporangium</taxon>
    </lineage>
</organism>
<dbReference type="InterPro" id="IPR006089">
    <property type="entry name" value="Acyl-CoA_DH_CS"/>
</dbReference>
<evidence type="ECO:0000256" key="5">
    <source>
        <dbReference type="ARBA" id="ARBA00023002"/>
    </source>
</evidence>
<evidence type="ECO:0000256" key="1">
    <source>
        <dbReference type="ARBA" id="ARBA00001974"/>
    </source>
</evidence>
<dbReference type="InterPro" id="IPR036250">
    <property type="entry name" value="AcylCo_DH-like_C"/>
</dbReference>
<keyword evidence="4 6" id="KW-0274">FAD</keyword>
<evidence type="ECO:0000259" key="7">
    <source>
        <dbReference type="Pfam" id="PF00441"/>
    </source>
</evidence>
<feature type="domain" description="Acyl-CoA oxidase/dehydrogenase middle" evidence="8">
    <location>
        <begin position="152"/>
        <end position="247"/>
    </location>
</feature>
<accession>E6SFW3</accession>
<gene>
    <name evidence="9" type="ordered locus">Intca_2385</name>
</gene>
<dbReference type="eggNOG" id="COG1960">
    <property type="taxonomic scope" value="Bacteria"/>
</dbReference>
<dbReference type="EMBL" id="CP002343">
    <property type="protein sequence ID" value="ADU48892.1"/>
    <property type="molecule type" value="Genomic_DNA"/>
</dbReference>
<dbReference type="FunFam" id="2.40.110.10:FF:000001">
    <property type="entry name" value="Acyl-CoA dehydrogenase, mitochondrial"/>
    <property type="match status" value="1"/>
</dbReference>